<accession>A0ABS1E404</accession>
<evidence type="ECO:0000313" key="2">
    <source>
        <dbReference type="EMBL" id="MBK1726466.1"/>
    </source>
</evidence>
<sequence length="184" mass="20100">MAPRGGLAVALLGLAALAGCATSSAPESVRRAPEDAPGLEQVRSDPARYAGRTVRWGGEIVELRNEAEATWLEIVERPLGSGGEPAASDRSAGRFYARVPGFLEPATYATGRTVTVVGRLEGTVGGEIGDYDYEYPVVAVTDHYLWPLPPQQAPGAYYDPWYCDPWYYEPWPPWGWPGYRPPCR</sequence>
<comment type="caution">
    <text evidence="2">The sequence shown here is derived from an EMBL/GenBank/DDBJ whole genome shotgun (WGS) entry which is preliminary data.</text>
</comment>
<dbReference type="Pfam" id="PF03843">
    <property type="entry name" value="Slp"/>
    <property type="match status" value="1"/>
</dbReference>
<gene>
    <name evidence="2" type="ORF">CKO13_05415</name>
</gene>
<dbReference type="PANTHER" id="PTHR37530:SF1">
    <property type="entry name" value="OUTER MEMBRANE PROTEIN SLP"/>
    <property type="match status" value="1"/>
</dbReference>
<evidence type="ECO:0008006" key="4">
    <source>
        <dbReference type="Google" id="ProtNLM"/>
    </source>
</evidence>
<dbReference type="InterPro" id="IPR004658">
    <property type="entry name" value="OMP_Slp"/>
</dbReference>
<protein>
    <recommendedName>
        <fullName evidence="4">Outer membrane lipoprotein Slp</fullName>
    </recommendedName>
</protein>
<dbReference type="NCBIfam" id="TIGR00752">
    <property type="entry name" value="slp"/>
    <property type="match status" value="1"/>
</dbReference>
<name>A0ABS1E404_9GAMM</name>
<organism evidence="2 3">
    <name type="scientific">Halorhodospira neutriphila</name>
    <dbReference type="NCBI Taxonomy" id="168379"/>
    <lineage>
        <taxon>Bacteria</taxon>
        <taxon>Pseudomonadati</taxon>
        <taxon>Pseudomonadota</taxon>
        <taxon>Gammaproteobacteria</taxon>
        <taxon>Chromatiales</taxon>
        <taxon>Ectothiorhodospiraceae</taxon>
        <taxon>Halorhodospira</taxon>
    </lineage>
</organism>
<dbReference type="PANTHER" id="PTHR37530">
    <property type="entry name" value="OUTER MEMBRANE PROTEIN SLP"/>
    <property type="match status" value="1"/>
</dbReference>
<dbReference type="EMBL" id="NRSH01000044">
    <property type="protein sequence ID" value="MBK1726466.1"/>
    <property type="molecule type" value="Genomic_DNA"/>
</dbReference>
<feature type="chain" id="PRO_5046150813" description="Outer membrane lipoprotein Slp" evidence="1">
    <location>
        <begin position="26"/>
        <end position="184"/>
    </location>
</feature>
<reference evidence="2 3" key="1">
    <citation type="journal article" date="2020" name="Microorganisms">
        <title>Osmotic Adaptation and Compatible Solute Biosynthesis of Phototrophic Bacteria as Revealed from Genome Analyses.</title>
        <authorList>
            <person name="Imhoff J.F."/>
            <person name="Rahn T."/>
            <person name="Kunzel S."/>
            <person name="Keller A."/>
            <person name="Neulinger S.C."/>
        </authorList>
    </citation>
    <scope>NUCLEOTIDE SEQUENCE [LARGE SCALE GENOMIC DNA]</scope>
    <source>
        <strain evidence="2 3">DSM 15116</strain>
    </source>
</reference>
<dbReference type="PROSITE" id="PS51257">
    <property type="entry name" value="PROKAR_LIPOPROTEIN"/>
    <property type="match status" value="1"/>
</dbReference>
<dbReference type="Proteomes" id="UP000738126">
    <property type="component" value="Unassembled WGS sequence"/>
</dbReference>
<evidence type="ECO:0000256" key="1">
    <source>
        <dbReference type="SAM" id="SignalP"/>
    </source>
</evidence>
<dbReference type="RefSeq" id="WP_200257655.1">
    <property type="nucleotide sequence ID" value="NZ_NRSH01000044.1"/>
</dbReference>
<keyword evidence="1" id="KW-0732">Signal</keyword>
<dbReference type="PIRSF" id="PIRSF004982">
    <property type="entry name" value="SlP"/>
    <property type="match status" value="1"/>
</dbReference>
<evidence type="ECO:0000313" key="3">
    <source>
        <dbReference type="Proteomes" id="UP000738126"/>
    </source>
</evidence>
<proteinExistence type="predicted"/>
<keyword evidence="3" id="KW-1185">Reference proteome</keyword>
<feature type="signal peptide" evidence="1">
    <location>
        <begin position="1"/>
        <end position="25"/>
    </location>
</feature>